<dbReference type="Pfam" id="PF13041">
    <property type="entry name" value="PPR_2"/>
    <property type="match status" value="1"/>
</dbReference>
<reference evidence="4" key="2">
    <citation type="journal article" date="2023" name="Int. J. Mol. Sci.">
        <title>De Novo Assembly and Annotation of 11 Diverse Shrub Willow (Salix) Genomes Reveals Novel Gene Organization in Sex-Linked Regions.</title>
        <authorList>
            <person name="Hyden B."/>
            <person name="Feng K."/>
            <person name="Yates T.B."/>
            <person name="Jawdy S."/>
            <person name="Cereghino C."/>
            <person name="Smart L.B."/>
            <person name="Muchero W."/>
        </authorList>
    </citation>
    <scope>NUCLEOTIDE SEQUENCE</scope>
    <source>
        <tissue evidence="4">Shoot tip</tissue>
    </source>
</reference>
<protein>
    <submittedName>
        <fullName evidence="4">MITOCHONDRIAL GROUP I INTRON SPLICING FACTOR CCM1</fullName>
    </submittedName>
</protein>
<evidence type="ECO:0000256" key="2">
    <source>
        <dbReference type="ARBA" id="ARBA00022737"/>
    </source>
</evidence>
<dbReference type="InterPro" id="IPR002885">
    <property type="entry name" value="PPR_rpt"/>
</dbReference>
<comment type="caution">
    <text evidence="4">The sequence shown here is derived from an EMBL/GenBank/DDBJ whole genome shotgun (WGS) entry which is preliminary data.</text>
</comment>
<evidence type="ECO:0000256" key="3">
    <source>
        <dbReference type="PROSITE-ProRule" id="PRU00708"/>
    </source>
</evidence>
<reference evidence="4" key="1">
    <citation type="submission" date="2022-11" db="EMBL/GenBank/DDBJ databases">
        <authorList>
            <person name="Hyden B.L."/>
            <person name="Feng K."/>
            <person name="Yates T."/>
            <person name="Jawdy S."/>
            <person name="Smart L.B."/>
            <person name="Muchero W."/>
        </authorList>
    </citation>
    <scope>NUCLEOTIDE SEQUENCE</scope>
    <source>
        <tissue evidence="4">Shoot tip</tissue>
    </source>
</reference>
<dbReference type="PANTHER" id="PTHR47447:SF17">
    <property type="entry name" value="OS12G0638900 PROTEIN"/>
    <property type="match status" value="1"/>
</dbReference>
<dbReference type="Proteomes" id="UP001151752">
    <property type="component" value="Chromosome 14"/>
</dbReference>
<comment type="similarity">
    <text evidence="1">Belongs to the PPR family. P subfamily.</text>
</comment>
<accession>A0A9Q0Z5T1</accession>
<dbReference type="InterPro" id="IPR011990">
    <property type="entry name" value="TPR-like_helical_dom_sf"/>
</dbReference>
<dbReference type="NCBIfam" id="TIGR00756">
    <property type="entry name" value="PPR"/>
    <property type="match status" value="2"/>
</dbReference>
<proteinExistence type="inferred from homology"/>
<evidence type="ECO:0000256" key="1">
    <source>
        <dbReference type="ARBA" id="ARBA00007626"/>
    </source>
</evidence>
<evidence type="ECO:0000313" key="5">
    <source>
        <dbReference type="Proteomes" id="UP001151752"/>
    </source>
</evidence>
<dbReference type="PROSITE" id="PS51375">
    <property type="entry name" value="PPR"/>
    <property type="match status" value="1"/>
</dbReference>
<gene>
    <name evidence="4" type="ORF">OIU74_007181</name>
</gene>
<dbReference type="EMBL" id="JAPFFM010000013">
    <property type="protein sequence ID" value="KAJ6722534.1"/>
    <property type="molecule type" value="Genomic_DNA"/>
</dbReference>
<sequence>MNWPVFRKEWLDIVPDVFTRAIMVNAYCKAGKVERAVEFVKEMEKLGFELNVVSYNSLVDGYVSLGDVEGAKGVLKFYE</sequence>
<name>A0A9Q0Z5T1_9ROSI</name>
<keyword evidence="5" id="KW-1185">Reference proteome</keyword>
<evidence type="ECO:0000313" key="4">
    <source>
        <dbReference type="EMBL" id="KAJ6722534.1"/>
    </source>
</evidence>
<dbReference type="PANTHER" id="PTHR47447">
    <property type="entry name" value="OS03G0856100 PROTEIN"/>
    <property type="match status" value="1"/>
</dbReference>
<dbReference type="AlphaFoldDB" id="A0A9Q0Z5T1"/>
<organism evidence="4 5">
    <name type="scientific">Salix koriyanagi</name>
    <dbReference type="NCBI Taxonomy" id="2511006"/>
    <lineage>
        <taxon>Eukaryota</taxon>
        <taxon>Viridiplantae</taxon>
        <taxon>Streptophyta</taxon>
        <taxon>Embryophyta</taxon>
        <taxon>Tracheophyta</taxon>
        <taxon>Spermatophyta</taxon>
        <taxon>Magnoliopsida</taxon>
        <taxon>eudicotyledons</taxon>
        <taxon>Gunneridae</taxon>
        <taxon>Pentapetalae</taxon>
        <taxon>rosids</taxon>
        <taxon>fabids</taxon>
        <taxon>Malpighiales</taxon>
        <taxon>Salicaceae</taxon>
        <taxon>Saliceae</taxon>
        <taxon>Salix</taxon>
    </lineage>
</organism>
<dbReference type="Gene3D" id="1.25.40.10">
    <property type="entry name" value="Tetratricopeptide repeat domain"/>
    <property type="match status" value="1"/>
</dbReference>
<feature type="repeat" description="PPR" evidence="3">
    <location>
        <begin position="16"/>
        <end position="50"/>
    </location>
</feature>
<keyword evidence="2" id="KW-0677">Repeat</keyword>